<organism evidence="2 3">
    <name type="scientific">Pectobacterium versatile</name>
    <dbReference type="NCBI Taxonomy" id="2488639"/>
    <lineage>
        <taxon>Bacteria</taxon>
        <taxon>Pseudomonadati</taxon>
        <taxon>Pseudomonadota</taxon>
        <taxon>Gammaproteobacteria</taxon>
        <taxon>Enterobacterales</taxon>
        <taxon>Pectobacteriaceae</taxon>
        <taxon>Pectobacterium</taxon>
    </lineage>
</organism>
<evidence type="ECO:0000313" key="3">
    <source>
        <dbReference type="Proteomes" id="UP001313132"/>
    </source>
</evidence>
<proteinExistence type="predicted"/>
<dbReference type="Pfam" id="PF14206">
    <property type="entry name" value="Cys_rich_CPCC"/>
    <property type="match status" value="1"/>
</dbReference>
<evidence type="ECO:0000313" key="2">
    <source>
        <dbReference type="EMBL" id="MEI7101032.1"/>
    </source>
</evidence>
<dbReference type="EMBL" id="JBBBON010000001">
    <property type="protein sequence ID" value="MEI7101032.1"/>
    <property type="molecule type" value="Genomic_DNA"/>
</dbReference>
<name>A0ABU8JS73_9GAMM</name>
<feature type="domain" description="Cysteine-rich CPCC" evidence="1">
    <location>
        <begin position="7"/>
        <end position="58"/>
    </location>
</feature>
<gene>
    <name evidence="2" type="ORF">WCT63_01025</name>
</gene>
<accession>A0ABU8JS73</accession>
<protein>
    <submittedName>
        <fullName evidence="2">CPCC family cysteine-rich protein</fullName>
    </submittedName>
</protein>
<evidence type="ECO:0000259" key="1">
    <source>
        <dbReference type="Pfam" id="PF14206"/>
    </source>
</evidence>
<dbReference type="Proteomes" id="UP001313132">
    <property type="component" value="Unassembled WGS sequence"/>
</dbReference>
<dbReference type="InterPro" id="IPR025983">
    <property type="entry name" value="Cys_rich_CPCC"/>
</dbReference>
<keyword evidence="3" id="KW-1185">Reference proteome</keyword>
<comment type="caution">
    <text evidence="2">The sequence shown here is derived from an EMBL/GenBank/DDBJ whole genome shotgun (WGS) entry which is preliminary data.</text>
</comment>
<dbReference type="RefSeq" id="WP_119158972.1">
    <property type="nucleotide sequence ID" value="NZ_CAKLIA010000018.1"/>
</dbReference>
<sequence length="64" mass="6878">MSDDPGCPCCGSDSVEGVGEYEICSRCRWEDDPFQAVNPDRGGGANRMSLNQARLAFAHGKLAE</sequence>
<reference evidence="2 3" key="1">
    <citation type="submission" date="2024-03" db="EMBL/GenBank/DDBJ databases">
        <title>Analysis of soft rot Pectobacteriaceae population diversity in US potato growing regions between 2016 and 2022.</title>
        <authorList>
            <person name="Ma X."/>
            <person name="Zhang X."/>
            <person name="Stodghill P."/>
            <person name="Rioux R."/>
            <person name="Babler B."/>
            <person name="Shrestha S."/>
            <person name="Babler B."/>
            <person name="Rivedal H."/>
            <person name="Frost K."/>
            <person name="Hao J."/>
            <person name="Secor G."/>
            <person name="Swingle B."/>
        </authorList>
    </citation>
    <scope>NUCLEOTIDE SEQUENCE [LARGE SCALE GENOMIC DNA]</scope>
    <source>
        <strain evidence="2 3">UMSS2</strain>
    </source>
</reference>